<dbReference type="AlphaFoldDB" id="A0A974A531"/>
<keyword evidence="4" id="KW-1185">Reference proteome</keyword>
<reference evidence="3" key="2">
    <citation type="journal article" date="2021" name="Int. J. Syst. Evol. Microbiol.">
        <title>Bradyrhizobium septentrionale sp. nov. (sv. septentrionale) and Bradyrhizobium quebecense sp. nov. (sv. septentrionale) associated with legumes native to Canada possess rearranged symbiosis genes and numerous insertion sequences.</title>
        <authorList>
            <person name="Bromfield E.S.P."/>
            <person name="Cloutier S."/>
        </authorList>
    </citation>
    <scope>NUCLEOTIDE SEQUENCE</scope>
    <source>
        <strain evidence="3">5S5</strain>
    </source>
</reference>
<dbReference type="InterPro" id="IPR048921">
    <property type="entry name" value="Bc2l-C_N"/>
</dbReference>
<accession>A0A974A531</accession>
<dbReference type="EMBL" id="CP147711">
    <property type="protein sequence ID" value="WXC78726.1"/>
    <property type="molecule type" value="Genomic_DNA"/>
</dbReference>
<reference evidence="2" key="1">
    <citation type="submission" date="2020-06" db="EMBL/GenBank/DDBJ databases">
        <title>Whole Genome Sequence of Bradyrhizobium sp. Strain 1S1.</title>
        <authorList>
            <person name="Bromfield E.S.P."/>
            <person name="Cloutier S."/>
        </authorList>
    </citation>
    <scope>NUCLEOTIDE SEQUENCE [LARGE SCALE GENOMIC DNA]</scope>
    <source>
        <strain evidence="2">1S1</strain>
    </source>
</reference>
<sequence length="126" mass="12688">MALYAQTVGTLSTNSSTFTPMQGLTLTIPEGVGTTAIVILNVPMPYATGTDTPGGTFGIALNGAVSTVTASFTYNDPAPASTGRIPTTLVVGIPLGNAAQTVQAVWYGVRGSTVIIDSPATLTAII</sequence>
<evidence type="ECO:0000259" key="1">
    <source>
        <dbReference type="Pfam" id="PF21592"/>
    </source>
</evidence>
<feature type="domain" description="Bc2l-C N-terminal" evidence="1">
    <location>
        <begin position="11"/>
        <end position="125"/>
    </location>
</feature>
<dbReference type="RefSeq" id="WP_166214146.1">
    <property type="nucleotide sequence ID" value="NZ_CP088285.1"/>
</dbReference>
<dbReference type="Gene3D" id="2.60.120.760">
    <property type="match status" value="1"/>
</dbReference>
<gene>
    <name evidence="2" type="ORF">HAP48_039125</name>
    <name evidence="3" type="ORF">WDK88_36005</name>
</gene>
<dbReference type="Proteomes" id="UP001432046">
    <property type="component" value="Chromosome"/>
</dbReference>
<evidence type="ECO:0000313" key="3">
    <source>
        <dbReference type="EMBL" id="WXC78726.1"/>
    </source>
</evidence>
<proteinExistence type="predicted"/>
<organism evidence="2">
    <name type="scientific">Bradyrhizobium septentrionale</name>
    <dbReference type="NCBI Taxonomy" id="1404411"/>
    <lineage>
        <taxon>Bacteria</taxon>
        <taxon>Pseudomonadati</taxon>
        <taxon>Pseudomonadota</taxon>
        <taxon>Alphaproteobacteria</taxon>
        <taxon>Hyphomicrobiales</taxon>
        <taxon>Nitrobacteraceae</taxon>
        <taxon>Bradyrhizobium</taxon>
    </lineage>
</organism>
<name>A0A974A531_9BRAD</name>
<reference evidence="3" key="3">
    <citation type="submission" date="2024-03" db="EMBL/GenBank/DDBJ databases">
        <authorList>
            <person name="Bromfield E.S.P."/>
            <person name="Cloutier S."/>
        </authorList>
    </citation>
    <scope>NUCLEOTIDE SEQUENCE</scope>
    <source>
        <strain evidence="3">5S5</strain>
    </source>
</reference>
<protein>
    <recommendedName>
        <fullName evidence="1">Bc2l-C N-terminal domain-containing protein</fullName>
    </recommendedName>
</protein>
<evidence type="ECO:0000313" key="2">
    <source>
        <dbReference type="EMBL" id="NVI48763.1"/>
    </source>
</evidence>
<evidence type="ECO:0000313" key="4">
    <source>
        <dbReference type="Proteomes" id="UP001432046"/>
    </source>
</evidence>
<dbReference type="EMBL" id="JAAOLE020000001">
    <property type="protein sequence ID" value="NVI48763.1"/>
    <property type="molecule type" value="Genomic_DNA"/>
</dbReference>
<dbReference type="Pfam" id="PF21592">
    <property type="entry name" value="Bc2l-C_N"/>
    <property type="match status" value="1"/>
</dbReference>